<feature type="domain" description="Aminotransferase class V" evidence="9">
    <location>
        <begin position="16"/>
        <end position="386"/>
    </location>
</feature>
<dbReference type="GO" id="GO:0016829">
    <property type="term" value="F:lyase activity"/>
    <property type="evidence" value="ECO:0007669"/>
    <property type="project" value="UniProtKB-KW"/>
</dbReference>
<dbReference type="RefSeq" id="WP_134113288.1">
    <property type="nucleotide sequence ID" value="NZ_SOBG01000005.1"/>
</dbReference>
<keyword evidence="10" id="KW-0456">Lyase</keyword>
<dbReference type="InterPro" id="IPR015421">
    <property type="entry name" value="PyrdxlP-dep_Trfase_major"/>
</dbReference>
<dbReference type="NCBIfam" id="TIGR01979">
    <property type="entry name" value="sufS"/>
    <property type="match status" value="1"/>
</dbReference>
<dbReference type="InterPro" id="IPR020578">
    <property type="entry name" value="Aminotrans_V_PyrdxlP_BS"/>
</dbReference>
<dbReference type="GO" id="GO:0030170">
    <property type="term" value="F:pyridoxal phosphate binding"/>
    <property type="evidence" value="ECO:0007669"/>
    <property type="project" value="UniProtKB-UniRule"/>
</dbReference>
<proteinExistence type="inferred from homology"/>
<dbReference type="InterPro" id="IPR000192">
    <property type="entry name" value="Aminotrans_V_dom"/>
</dbReference>
<evidence type="ECO:0000256" key="4">
    <source>
        <dbReference type="ARBA" id="ARBA00022679"/>
    </source>
</evidence>
<keyword evidence="5 8" id="KW-0663">Pyridoxal phosphate</keyword>
<dbReference type="InterPro" id="IPR015422">
    <property type="entry name" value="PyrdxlP-dep_Trfase_small"/>
</dbReference>
<comment type="function">
    <text evidence="8">Catalyzes the removal of elemental sulfur and selenium atoms from L-cysteine, L-cystine, L-selenocysteine, and L-selenocystine to produce L-alanine.</text>
</comment>
<accession>A0AA46I5Z1</accession>
<reference evidence="10 11" key="1">
    <citation type="submission" date="2019-03" db="EMBL/GenBank/DDBJ databases">
        <title>Genomic Encyclopedia of Type Strains, Phase IV (KMG-IV): sequencing the most valuable type-strain genomes for metagenomic binning, comparative biology and taxonomic classification.</title>
        <authorList>
            <person name="Goeker M."/>
        </authorList>
    </citation>
    <scope>NUCLEOTIDE SEQUENCE [LARGE SCALE GENOMIC DNA]</scope>
    <source>
        <strain evidence="10 11">DSM 100055</strain>
    </source>
</reference>
<comment type="catalytic activity">
    <reaction evidence="6 8">
        <text>(sulfur carrier)-H + L-cysteine = (sulfur carrier)-SH + L-alanine</text>
        <dbReference type="Rhea" id="RHEA:43892"/>
        <dbReference type="Rhea" id="RHEA-COMP:14737"/>
        <dbReference type="Rhea" id="RHEA-COMP:14739"/>
        <dbReference type="ChEBI" id="CHEBI:29917"/>
        <dbReference type="ChEBI" id="CHEBI:35235"/>
        <dbReference type="ChEBI" id="CHEBI:57972"/>
        <dbReference type="ChEBI" id="CHEBI:64428"/>
        <dbReference type="EC" id="2.8.1.7"/>
    </reaction>
</comment>
<dbReference type="AlphaFoldDB" id="A0AA46I5Z1"/>
<evidence type="ECO:0000256" key="2">
    <source>
        <dbReference type="ARBA" id="ARBA00010447"/>
    </source>
</evidence>
<dbReference type="EC" id="2.8.1.7" evidence="3 8"/>
<gene>
    <name evidence="10" type="ORF">EV215_1425</name>
</gene>
<evidence type="ECO:0000256" key="8">
    <source>
        <dbReference type="RuleBase" id="RU004506"/>
    </source>
</evidence>
<sequence length="398" mass="45769">MHKNKFPIFENNRELVYLDSAATTQKPKEVLDAMYNYNIYNNASPNRGSYKLSLEATNLYKESKKNVATFIGAESEEIIYTKSATESLNLISYVLEKELKKNDEILVGISSHHSNLVPWQELAKRKNIVLKYIYLDKNGEFDLSDLKNKLSNNTRLVTFSYAVNTTGVVHDVKKIINLIKTFNTNIKIIVDGAQIVLHKNIDVKKLDIDFFVFSAHKMFGPIGIGVLYIKKELIEKLPPFLYGGDMIEFVEETKSIYKNNYEKYEGGTQSVELAVGLSAAIEFINKIGIKKIETYEKELHDYLLSKLKELDFIEIYFENQKNKTPVIAFNVKNVHSHDVSQILDMNNIAIRTGHHCTQPLMKYLNIPSCCRVSLSIYNTENDINKLIKSLYKVKEIFY</sequence>
<evidence type="ECO:0000256" key="1">
    <source>
        <dbReference type="ARBA" id="ARBA00001933"/>
    </source>
</evidence>
<name>A0AA46I5Z1_9FUSO</name>
<keyword evidence="4 8" id="KW-0808">Transferase</keyword>
<evidence type="ECO:0000313" key="10">
    <source>
        <dbReference type="EMBL" id="TDT69882.1"/>
    </source>
</evidence>
<dbReference type="GO" id="GO:0006534">
    <property type="term" value="P:cysteine metabolic process"/>
    <property type="evidence" value="ECO:0007669"/>
    <property type="project" value="UniProtKB-UniRule"/>
</dbReference>
<evidence type="ECO:0000256" key="3">
    <source>
        <dbReference type="ARBA" id="ARBA00012239"/>
    </source>
</evidence>
<dbReference type="PIRSF" id="PIRSF005572">
    <property type="entry name" value="NifS"/>
    <property type="match status" value="1"/>
</dbReference>
<dbReference type="Gene3D" id="3.90.1150.10">
    <property type="entry name" value="Aspartate Aminotransferase, domain 1"/>
    <property type="match status" value="1"/>
</dbReference>
<dbReference type="InterPro" id="IPR016454">
    <property type="entry name" value="Cysteine_dSase"/>
</dbReference>
<dbReference type="CDD" id="cd06453">
    <property type="entry name" value="SufS_like"/>
    <property type="match status" value="1"/>
</dbReference>
<evidence type="ECO:0000256" key="6">
    <source>
        <dbReference type="ARBA" id="ARBA00050776"/>
    </source>
</evidence>
<comment type="caution">
    <text evidence="10">The sequence shown here is derived from an EMBL/GenBank/DDBJ whole genome shotgun (WGS) entry which is preliminary data.</text>
</comment>
<keyword evidence="11" id="KW-1185">Reference proteome</keyword>
<dbReference type="Gene3D" id="3.40.640.10">
    <property type="entry name" value="Type I PLP-dependent aspartate aminotransferase-like (Major domain)"/>
    <property type="match status" value="1"/>
</dbReference>
<dbReference type="Pfam" id="PF00266">
    <property type="entry name" value="Aminotran_5"/>
    <property type="match status" value="1"/>
</dbReference>
<evidence type="ECO:0000256" key="5">
    <source>
        <dbReference type="ARBA" id="ARBA00022898"/>
    </source>
</evidence>
<dbReference type="Proteomes" id="UP000294678">
    <property type="component" value="Unassembled WGS sequence"/>
</dbReference>
<dbReference type="PANTHER" id="PTHR43586">
    <property type="entry name" value="CYSTEINE DESULFURASE"/>
    <property type="match status" value="1"/>
</dbReference>
<dbReference type="PROSITE" id="PS00595">
    <property type="entry name" value="AA_TRANSFER_CLASS_5"/>
    <property type="match status" value="1"/>
</dbReference>
<dbReference type="EMBL" id="SOBG01000005">
    <property type="protein sequence ID" value="TDT69882.1"/>
    <property type="molecule type" value="Genomic_DNA"/>
</dbReference>
<evidence type="ECO:0000313" key="11">
    <source>
        <dbReference type="Proteomes" id="UP000294678"/>
    </source>
</evidence>
<dbReference type="InterPro" id="IPR010970">
    <property type="entry name" value="Cys_dSase_SufS"/>
</dbReference>
<protein>
    <recommendedName>
        <fullName evidence="3 8">Cysteine desulfurase</fullName>
        <ecNumber evidence="3 8">2.8.1.7</ecNumber>
    </recommendedName>
</protein>
<dbReference type="SUPFAM" id="SSF53383">
    <property type="entry name" value="PLP-dependent transferases"/>
    <property type="match status" value="1"/>
</dbReference>
<evidence type="ECO:0000256" key="7">
    <source>
        <dbReference type="RuleBase" id="RU004504"/>
    </source>
</evidence>
<dbReference type="GO" id="GO:0031071">
    <property type="term" value="F:cysteine desulfurase activity"/>
    <property type="evidence" value="ECO:0007669"/>
    <property type="project" value="UniProtKB-UniRule"/>
</dbReference>
<comment type="cofactor">
    <cofactor evidence="1 7">
        <name>pyridoxal 5'-phosphate</name>
        <dbReference type="ChEBI" id="CHEBI:597326"/>
    </cofactor>
</comment>
<dbReference type="InterPro" id="IPR015424">
    <property type="entry name" value="PyrdxlP-dep_Trfase"/>
</dbReference>
<dbReference type="PANTHER" id="PTHR43586:SF8">
    <property type="entry name" value="CYSTEINE DESULFURASE 1, CHLOROPLASTIC"/>
    <property type="match status" value="1"/>
</dbReference>
<comment type="similarity">
    <text evidence="2 8">Belongs to the class-V pyridoxal-phosphate-dependent aminotransferase family. Csd subfamily.</text>
</comment>
<evidence type="ECO:0000259" key="9">
    <source>
        <dbReference type="Pfam" id="PF00266"/>
    </source>
</evidence>
<organism evidence="10 11">
    <name type="scientific">Hypnocyclicus thermotrophus</name>
    <dbReference type="NCBI Taxonomy" id="1627895"/>
    <lineage>
        <taxon>Bacteria</taxon>
        <taxon>Fusobacteriati</taxon>
        <taxon>Fusobacteriota</taxon>
        <taxon>Fusobacteriia</taxon>
        <taxon>Fusobacteriales</taxon>
        <taxon>Fusobacteriaceae</taxon>
        <taxon>Hypnocyclicus</taxon>
    </lineage>
</organism>